<protein>
    <submittedName>
        <fullName evidence="1">Uncharacterized protein</fullName>
    </submittedName>
</protein>
<name>A0ABP7PHT7_9ACTN</name>
<dbReference type="Proteomes" id="UP001418444">
    <property type="component" value="Unassembled WGS sequence"/>
</dbReference>
<gene>
    <name evidence="1" type="ORF">GCM10022231_28370</name>
</gene>
<dbReference type="RefSeq" id="WP_344784890.1">
    <property type="nucleotide sequence ID" value="NZ_BAAAZW010000008.1"/>
</dbReference>
<accession>A0ABP7PHT7</accession>
<keyword evidence="2" id="KW-1185">Reference proteome</keyword>
<proteinExistence type="predicted"/>
<reference evidence="2" key="1">
    <citation type="journal article" date="2019" name="Int. J. Syst. Evol. Microbiol.">
        <title>The Global Catalogue of Microorganisms (GCM) 10K type strain sequencing project: providing services to taxonomists for standard genome sequencing and annotation.</title>
        <authorList>
            <consortium name="The Broad Institute Genomics Platform"/>
            <consortium name="The Broad Institute Genome Sequencing Center for Infectious Disease"/>
            <person name="Wu L."/>
            <person name="Ma J."/>
        </authorList>
    </citation>
    <scope>NUCLEOTIDE SEQUENCE [LARGE SCALE GENOMIC DNA]</scope>
    <source>
        <strain evidence="2">JCM 16923</strain>
    </source>
</reference>
<organism evidence="1 2">
    <name type="scientific">Gordonia caeni</name>
    <dbReference type="NCBI Taxonomy" id="1007097"/>
    <lineage>
        <taxon>Bacteria</taxon>
        <taxon>Bacillati</taxon>
        <taxon>Actinomycetota</taxon>
        <taxon>Actinomycetes</taxon>
        <taxon>Mycobacteriales</taxon>
        <taxon>Gordoniaceae</taxon>
        <taxon>Gordonia</taxon>
    </lineage>
</organism>
<evidence type="ECO:0000313" key="2">
    <source>
        <dbReference type="Proteomes" id="UP001418444"/>
    </source>
</evidence>
<comment type="caution">
    <text evidence="1">The sequence shown here is derived from an EMBL/GenBank/DDBJ whole genome shotgun (WGS) entry which is preliminary data.</text>
</comment>
<sequence length="273" mass="27634">MSPEPAGLHAWTAAVELGAQGRAAAARCALAALDADRATAASIRSLAHSTRASLIRQAGGHAAARAGDGRACSVAVAATGDPGDPWLDAAWLDGLIGLAADNLGLADFAASARLLDRAAAHAGAAAAAAGSEVDWQTLPRTALRLSWVRSEWGLYSGDLAVARAAAAASAELAADLPSPRHRIKTDLIAAAVAAAGGETAAADRGARAAHARAGELGLLPLRWAAATLLAGLRSSDQTGEQAVYQGEVTELRDRLALRGMPLAPLRPGERHGR</sequence>
<evidence type="ECO:0000313" key="1">
    <source>
        <dbReference type="EMBL" id="GAA3965882.1"/>
    </source>
</evidence>
<dbReference type="EMBL" id="BAAAZW010000008">
    <property type="protein sequence ID" value="GAA3965882.1"/>
    <property type="molecule type" value="Genomic_DNA"/>
</dbReference>